<dbReference type="Proteomes" id="UP000757103">
    <property type="component" value="Unassembled WGS sequence"/>
</dbReference>
<dbReference type="GO" id="GO:0042834">
    <property type="term" value="F:peptidoglycan binding"/>
    <property type="evidence" value="ECO:0007669"/>
    <property type="project" value="InterPro"/>
</dbReference>
<name>A0A921SUT4_9BACT</name>
<reference evidence="4" key="1">
    <citation type="journal article" date="2021" name="PeerJ">
        <title>Extensive microbial diversity within the chicken gut microbiome revealed by metagenomics and culture.</title>
        <authorList>
            <person name="Gilroy R."/>
            <person name="Ravi A."/>
            <person name="Getino M."/>
            <person name="Pursley I."/>
            <person name="Horton D.L."/>
            <person name="Alikhan N.F."/>
            <person name="Baker D."/>
            <person name="Gharbi K."/>
            <person name="Hall N."/>
            <person name="Watson M."/>
            <person name="Adriaenssens E.M."/>
            <person name="Foster-Nyarko E."/>
            <person name="Jarju S."/>
            <person name="Secka A."/>
            <person name="Antonio M."/>
            <person name="Oren A."/>
            <person name="Chaudhuri R.R."/>
            <person name="La Ragione R."/>
            <person name="Hildebrand F."/>
            <person name="Pallen M.J."/>
        </authorList>
    </citation>
    <scope>NUCLEOTIDE SEQUENCE</scope>
    <source>
        <strain evidence="4">CHK121-7720</strain>
    </source>
</reference>
<evidence type="ECO:0000313" key="4">
    <source>
        <dbReference type="EMBL" id="HJG88943.1"/>
    </source>
</evidence>
<feature type="chain" id="PRO_5037724913" evidence="2">
    <location>
        <begin position="21"/>
        <end position="159"/>
    </location>
</feature>
<feature type="domain" description="SPOR" evidence="3">
    <location>
        <begin position="80"/>
        <end position="157"/>
    </location>
</feature>
<evidence type="ECO:0000313" key="5">
    <source>
        <dbReference type="Proteomes" id="UP000757103"/>
    </source>
</evidence>
<evidence type="ECO:0000256" key="2">
    <source>
        <dbReference type="SAM" id="SignalP"/>
    </source>
</evidence>
<feature type="compositionally biased region" description="Low complexity" evidence="1">
    <location>
        <begin position="52"/>
        <end position="65"/>
    </location>
</feature>
<protein>
    <submittedName>
        <fullName evidence="4">SPOR domain-containing protein</fullName>
    </submittedName>
</protein>
<accession>A0A921SUT4</accession>
<comment type="caution">
    <text evidence="4">The sequence shown here is derived from an EMBL/GenBank/DDBJ whole genome shotgun (WGS) entry which is preliminary data.</text>
</comment>
<reference evidence="4" key="2">
    <citation type="submission" date="2021-09" db="EMBL/GenBank/DDBJ databases">
        <authorList>
            <person name="Gilroy R."/>
        </authorList>
    </citation>
    <scope>NUCLEOTIDE SEQUENCE</scope>
    <source>
        <strain evidence="4">CHK121-7720</strain>
    </source>
</reference>
<feature type="signal peptide" evidence="2">
    <location>
        <begin position="1"/>
        <end position="20"/>
    </location>
</feature>
<dbReference type="AlphaFoldDB" id="A0A921SUT4"/>
<sequence length="159" mass="17726">MKKNWIWALALLLIGGMASCKSSQSAYKAAYEKAQEKKIEEPAPAPVAEQQVVTTPSTTTTSSTPVRERSERINAVDGNDALLKEYNVIVGSFRQRLNAQSLCERLRNDGYPAVLAQNAEGWYRVVACSFDNRPAAVQAREALQARYPQFTDAWFLINK</sequence>
<dbReference type="Pfam" id="PF05036">
    <property type="entry name" value="SPOR"/>
    <property type="match status" value="1"/>
</dbReference>
<dbReference type="EMBL" id="DYUD01000017">
    <property type="protein sequence ID" value="HJG88943.1"/>
    <property type="molecule type" value="Genomic_DNA"/>
</dbReference>
<dbReference type="InterPro" id="IPR036680">
    <property type="entry name" value="SPOR-like_sf"/>
</dbReference>
<dbReference type="Gene3D" id="3.30.70.1070">
    <property type="entry name" value="Sporulation related repeat"/>
    <property type="match status" value="1"/>
</dbReference>
<dbReference type="RefSeq" id="WP_273305961.1">
    <property type="nucleotide sequence ID" value="NZ_CALUJX010000006.1"/>
</dbReference>
<evidence type="ECO:0000259" key="3">
    <source>
        <dbReference type="PROSITE" id="PS51724"/>
    </source>
</evidence>
<keyword evidence="2" id="KW-0732">Signal</keyword>
<dbReference type="PANTHER" id="PTHR38687:SF2">
    <property type="entry name" value="CELL DIVISION PROTEIN FTSN"/>
    <property type="match status" value="1"/>
</dbReference>
<proteinExistence type="predicted"/>
<dbReference type="SUPFAM" id="SSF110997">
    <property type="entry name" value="Sporulation related repeat"/>
    <property type="match status" value="1"/>
</dbReference>
<dbReference type="PROSITE" id="PS51257">
    <property type="entry name" value="PROKAR_LIPOPROTEIN"/>
    <property type="match status" value="1"/>
</dbReference>
<organism evidence="4 5">
    <name type="scientific">Barnesiella viscericola</name>
    <dbReference type="NCBI Taxonomy" id="397865"/>
    <lineage>
        <taxon>Bacteria</taxon>
        <taxon>Pseudomonadati</taxon>
        <taxon>Bacteroidota</taxon>
        <taxon>Bacteroidia</taxon>
        <taxon>Bacteroidales</taxon>
        <taxon>Barnesiellaceae</taxon>
        <taxon>Barnesiella</taxon>
    </lineage>
</organism>
<feature type="region of interest" description="Disordered" evidence="1">
    <location>
        <begin position="40"/>
        <end position="68"/>
    </location>
</feature>
<evidence type="ECO:0000256" key="1">
    <source>
        <dbReference type="SAM" id="MobiDB-lite"/>
    </source>
</evidence>
<dbReference type="InterPro" id="IPR007730">
    <property type="entry name" value="SPOR-like_dom"/>
</dbReference>
<dbReference type="InterPro" id="IPR052521">
    <property type="entry name" value="Cell_div_SPOR-domain"/>
</dbReference>
<gene>
    <name evidence="4" type="ORF">K8U91_05655</name>
</gene>
<dbReference type="PANTHER" id="PTHR38687">
    <property type="entry name" value="CELL DIVISION PROTEIN DEDD-RELATED"/>
    <property type="match status" value="1"/>
</dbReference>
<dbReference type="PROSITE" id="PS51724">
    <property type="entry name" value="SPOR"/>
    <property type="match status" value="1"/>
</dbReference>